<dbReference type="EMBL" id="JAWDJW010000166">
    <property type="protein sequence ID" value="KAK3081426.1"/>
    <property type="molecule type" value="Genomic_DNA"/>
</dbReference>
<comment type="caution">
    <text evidence="1">The sequence shown here is derived from an EMBL/GenBank/DDBJ whole genome shotgun (WGS) entry which is preliminary data.</text>
</comment>
<evidence type="ECO:0000313" key="1">
    <source>
        <dbReference type="EMBL" id="KAK3081426.1"/>
    </source>
</evidence>
<accession>A0ACC3DXJ8</accession>
<gene>
    <name evidence="1" type="ORF">LTS18_006776</name>
</gene>
<evidence type="ECO:0000313" key="2">
    <source>
        <dbReference type="Proteomes" id="UP001186974"/>
    </source>
</evidence>
<keyword evidence="2" id="KW-1185">Reference proteome</keyword>
<organism evidence="1 2">
    <name type="scientific">Coniosporium uncinatum</name>
    <dbReference type="NCBI Taxonomy" id="93489"/>
    <lineage>
        <taxon>Eukaryota</taxon>
        <taxon>Fungi</taxon>
        <taxon>Dikarya</taxon>
        <taxon>Ascomycota</taxon>
        <taxon>Pezizomycotina</taxon>
        <taxon>Dothideomycetes</taxon>
        <taxon>Dothideomycetes incertae sedis</taxon>
        <taxon>Coniosporium</taxon>
    </lineage>
</organism>
<name>A0ACC3DXJ8_9PEZI</name>
<reference evidence="1" key="1">
    <citation type="submission" date="2024-09" db="EMBL/GenBank/DDBJ databases">
        <title>Black Yeasts Isolated from many extreme environments.</title>
        <authorList>
            <person name="Coleine C."/>
            <person name="Stajich J.E."/>
            <person name="Selbmann L."/>
        </authorList>
    </citation>
    <scope>NUCLEOTIDE SEQUENCE</scope>
    <source>
        <strain evidence="1">CCFEE 5737</strain>
    </source>
</reference>
<protein>
    <submittedName>
        <fullName evidence="1">Uncharacterized protein</fullName>
    </submittedName>
</protein>
<sequence>MPLPTGIYRADHVGSLLRPKPVLELRARLAKEGQSATDSPDLRELEDQHIAKLVPHEIDAGIRSITDGEFRRAYFHLDYLQHLDGIRIEGSMTSTSQGPEGWTPPKLVVDGKLRHSKSIQVEDFNYLEQQIGKSGANGKVTTKVCIPSPTMVHFRGGRDVIDQTAYPTLELFFEDLVRVYQEELADLYEAGCRCVQLDDTNLAYLCDPNMSKEAAARHGGDAGAIAKQYVDLINAAISKRPKDMTVGIHLCRGNYRSHWFASGGYEPVAEVLFKDLNVDAYFLEYDDARSGDFKPLRFLPEGKVVVLGVMTSKKRELDDKQTIISRLKEAAGYCPKGLDQLCLSHQCGFSSTMEGNDLGEEEQWEKLRLEVEIAKDVWGNDLSK</sequence>
<proteinExistence type="predicted"/>
<dbReference type="Proteomes" id="UP001186974">
    <property type="component" value="Unassembled WGS sequence"/>
</dbReference>